<organism evidence="3 4">
    <name type="scientific">Thalassococcus halodurans</name>
    <dbReference type="NCBI Taxonomy" id="373675"/>
    <lineage>
        <taxon>Bacteria</taxon>
        <taxon>Pseudomonadati</taxon>
        <taxon>Pseudomonadota</taxon>
        <taxon>Alphaproteobacteria</taxon>
        <taxon>Rhodobacterales</taxon>
        <taxon>Roseobacteraceae</taxon>
        <taxon>Thalassococcus</taxon>
    </lineage>
</organism>
<dbReference type="InterPro" id="IPR028939">
    <property type="entry name" value="P5C_Rdtase_cat_N"/>
</dbReference>
<dbReference type="Gene3D" id="3.40.50.720">
    <property type="entry name" value="NAD(P)-binding Rossmann-like Domain"/>
    <property type="match status" value="1"/>
</dbReference>
<keyword evidence="1" id="KW-0560">Oxidoreductase</keyword>
<proteinExistence type="predicted"/>
<gene>
    <name evidence="3" type="ORF">SAMN04488045_0537</name>
</gene>
<dbReference type="InterPro" id="IPR051267">
    <property type="entry name" value="STEAP_metalloreductase"/>
</dbReference>
<evidence type="ECO:0000256" key="1">
    <source>
        <dbReference type="ARBA" id="ARBA00023002"/>
    </source>
</evidence>
<name>A0A1H5TBA1_9RHOB</name>
<evidence type="ECO:0000313" key="4">
    <source>
        <dbReference type="Proteomes" id="UP000236752"/>
    </source>
</evidence>
<dbReference type="PANTHER" id="PTHR14239:SF10">
    <property type="entry name" value="REDUCTASE"/>
    <property type="match status" value="1"/>
</dbReference>
<protein>
    <recommendedName>
        <fullName evidence="2">Pyrroline-5-carboxylate reductase catalytic N-terminal domain-containing protein</fullName>
    </recommendedName>
</protein>
<dbReference type="EMBL" id="FNUZ01000001">
    <property type="protein sequence ID" value="SEF59448.1"/>
    <property type="molecule type" value="Genomic_DNA"/>
</dbReference>
<dbReference type="RefSeq" id="WP_103908914.1">
    <property type="nucleotide sequence ID" value="NZ_FNUZ01000001.1"/>
</dbReference>
<accession>A0A1H5TBA1</accession>
<reference evidence="3 4" key="1">
    <citation type="submission" date="2016-10" db="EMBL/GenBank/DDBJ databases">
        <authorList>
            <person name="de Groot N.N."/>
        </authorList>
    </citation>
    <scope>NUCLEOTIDE SEQUENCE [LARGE SCALE GENOMIC DNA]</scope>
    <source>
        <strain evidence="3 4">DSM 26915</strain>
    </source>
</reference>
<dbReference type="AlphaFoldDB" id="A0A1H5TBA1"/>
<sequence>MKLTILGSGLMGAAIGKSWAAAGHHVTFCYSRSVEKLERLAQETGGSAAPDRAALRHAVESADAVLLSVHWTRIDDVLDQAGPLAGKIVLNCCVPLDEANETLVLGPQTSGAEELEKVRPEARFVNCFNTVPSEAFAPVRDQRPAAPPQVVMYGRDADAKTIAAELIKDTGFEPLEAGGPATGRYTEPFAMLTAVLAYGQPGGPRLTYRFTKL</sequence>
<dbReference type="PANTHER" id="PTHR14239">
    <property type="entry name" value="DUDULIN-RELATED"/>
    <property type="match status" value="1"/>
</dbReference>
<dbReference type="Proteomes" id="UP000236752">
    <property type="component" value="Unassembled WGS sequence"/>
</dbReference>
<dbReference type="GO" id="GO:0016491">
    <property type="term" value="F:oxidoreductase activity"/>
    <property type="evidence" value="ECO:0007669"/>
    <property type="project" value="UniProtKB-KW"/>
</dbReference>
<dbReference type="Pfam" id="PF03807">
    <property type="entry name" value="F420_oxidored"/>
    <property type="match status" value="1"/>
</dbReference>
<keyword evidence="4" id="KW-1185">Reference proteome</keyword>
<evidence type="ECO:0000259" key="2">
    <source>
        <dbReference type="Pfam" id="PF03807"/>
    </source>
</evidence>
<evidence type="ECO:0000313" key="3">
    <source>
        <dbReference type="EMBL" id="SEF59448.1"/>
    </source>
</evidence>
<feature type="domain" description="Pyrroline-5-carboxylate reductase catalytic N-terminal" evidence="2">
    <location>
        <begin position="2"/>
        <end position="93"/>
    </location>
</feature>
<dbReference type="OrthoDB" id="5524287at2"/>
<dbReference type="InterPro" id="IPR036291">
    <property type="entry name" value="NAD(P)-bd_dom_sf"/>
</dbReference>
<dbReference type="SUPFAM" id="SSF51735">
    <property type="entry name" value="NAD(P)-binding Rossmann-fold domains"/>
    <property type="match status" value="1"/>
</dbReference>